<dbReference type="EMBL" id="JACHGW010000002">
    <property type="protein sequence ID" value="MBB6050246.1"/>
    <property type="molecule type" value="Genomic_DNA"/>
</dbReference>
<dbReference type="PANTHER" id="PTHR45586">
    <property type="entry name" value="TPR REPEAT-CONTAINING PROTEIN PA4667"/>
    <property type="match status" value="1"/>
</dbReference>
<dbReference type="PANTHER" id="PTHR45586:SF1">
    <property type="entry name" value="LIPOPOLYSACCHARIDE ASSEMBLY PROTEIN B"/>
    <property type="match status" value="1"/>
</dbReference>
<dbReference type="InterPro" id="IPR019734">
    <property type="entry name" value="TPR_rpt"/>
</dbReference>
<sequence length="635" mass="69479">MKTTRRTWVVLWVAVAALAAAVAPSLTGRFRDQRWRALSLAQLAPQQKTSASDPVFLYYLGRRLNEQGRFTEAAPFLEQAAGFDPGSPRIREAWAQALLGSGQVSAAFGQLKQFAGTNPRLAEAHYLLGSYHLTQKAWPLAQKALEQAVALRPDYGQALSLLANVCLQQQFIDQGRTYLERALQARPYAALDHLQLALLEASRNPARAETEFQKATQLLPAHAESYRAWANFCLGRGEAKKAVERAQKAVALAPEEAQNHYVLGRGLLQSGDEAAARPELERAAALAPLNPLPAQELRLIASHAQDTATETHWRAEYERRQSYQSTRRKLESQLKVTPQDSALRRELAGLIGQTGSVEGTVQEWARALRQRPDEPSVLTAAARSLTAGGFPAAAIPLARQAISSAPNNVAAYEALGDAYLARDWIHEAAVAFQSATNGAPRQRELYKKRLAEAVANRQAHPTPAWKHLLAAQSAPSDTEALAELGKALDADQAHVESLRTRMELYYRLGQPEPALTDARRLLALLPDDSKGSLFAALILLREPLTEDRTLQISALLDRAEVSGGATPTLLYGRGLFALARKQPKDALVYLTKSAQLDPESRAVFAKLIEAAQQAGDSTTEANARKQLDLLTQRKP</sequence>
<evidence type="ECO:0000256" key="1">
    <source>
        <dbReference type="ARBA" id="ARBA00022737"/>
    </source>
</evidence>
<proteinExistence type="predicted"/>
<gene>
    <name evidence="5" type="ORF">HNQ39_002037</name>
</gene>
<organism evidence="5 6">
    <name type="scientific">Armatimonas rosea</name>
    <dbReference type="NCBI Taxonomy" id="685828"/>
    <lineage>
        <taxon>Bacteria</taxon>
        <taxon>Bacillati</taxon>
        <taxon>Armatimonadota</taxon>
        <taxon>Armatimonadia</taxon>
        <taxon>Armatimonadales</taxon>
        <taxon>Armatimonadaceae</taxon>
        <taxon>Armatimonas</taxon>
    </lineage>
</organism>
<evidence type="ECO:0000313" key="5">
    <source>
        <dbReference type="EMBL" id="MBB6050246.1"/>
    </source>
</evidence>
<evidence type="ECO:0000313" key="6">
    <source>
        <dbReference type="Proteomes" id="UP000520814"/>
    </source>
</evidence>
<dbReference type="AlphaFoldDB" id="A0A7W9SP86"/>
<feature type="repeat" description="TPR" evidence="3">
    <location>
        <begin position="122"/>
        <end position="155"/>
    </location>
</feature>
<name>A0A7W9SP86_ARMRO</name>
<accession>A0A7W9SP86</accession>
<dbReference type="Gene3D" id="1.25.40.10">
    <property type="entry name" value="Tetratricopeptide repeat domain"/>
    <property type="match status" value="3"/>
</dbReference>
<dbReference type="Pfam" id="PF13432">
    <property type="entry name" value="TPR_16"/>
    <property type="match status" value="2"/>
</dbReference>
<evidence type="ECO:0000256" key="3">
    <source>
        <dbReference type="PROSITE-ProRule" id="PRU00339"/>
    </source>
</evidence>
<dbReference type="PROSITE" id="PS50005">
    <property type="entry name" value="TPR"/>
    <property type="match status" value="1"/>
</dbReference>
<dbReference type="InterPro" id="IPR051012">
    <property type="entry name" value="CellSynth/LPSAsmb/PSIAsmb"/>
</dbReference>
<evidence type="ECO:0000256" key="4">
    <source>
        <dbReference type="SAM" id="MobiDB-lite"/>
    </source>
</evidence>
<protein>
    <submittedName>
        <fullName evidence="5">Tfp pilus assembly protein PilF</fullName>
    </submittedName>
</protein>
<keyword evidence="6" id="KW-1185">Reference proteome</keyword>
<keyword evidence="2 3" id="KW-0802">TPR repeat</keyword>
<dbReference type="SUPFAM" id="SSF48452">
    <property type="entry name" value="TPR-like"/>
    <property type="match status" value="2"/>
</dbReference>
<dbReference type="InterPro" id="IPR011990">
    <property type="entry name" value="TPR-like_helical_dom_sf"/>
</dbReference>
<reference evidence="5 6" key="1">
    <citation type="submission" date="2020-08" db="EMBL/GenBank/DDBJ databases">
        <title>Genomic Encyclopedia of Type Strains, Phase IV (KMG-IV): sequencing the most valuable type-strain genomes for metagenomic binning, comparative biology and taxonomic classification.</title>
        <authorList>
            <person name="Goeker M."/>
        </authorList>
    </citation>
    <scope>NUCLEOTIDE SEQUENCE [LARGE SCALE GENOMIC DNA]</scope>
    <source>
        <strain evidence="5 6">DSM 23562</strain>
    </source>
</reference>
<dbReference type="RefSeq" id="WP_184194838.1">
    <property type="nucleotide sequence ID" value="NZ_JACHGW010000002.1"/>
</dbReference>
<comment type="caution">
    <text evidence="5">The sequence shown here is derived from an EMBL/GenBank/DDBJ whole genome shotgun (WGS) entry which is preliminary data.</text>
</comment>
<feature type="region of interest" description="Disordered" evidence="4">
    <location>
        <begin position="613"/>
        <end position="635"/>
    </location>
</feature>
<evidence type="ECO:0000256" key="2">
    <source>
        <dbReference type="ARBA" id="ARBA00022803"/>
    </source>
</evidence>
<dbReference type="Pfam" id="PF14559">
    <property type="entry name" value="TPR_19"/>
    <property type="match status" value="1"/>
</dbReference>
<dbReference type="SMART" id="SM00028">
    <property type="entry name" value="TPR"/>
    <property type="match status" value="7"/>
</dbReference>
<keyword evidence="1" id="KW-0677">Repeat</keyword>
<dbReference type="Proteomes" id="UP000520814">
    <property type="component" value="Unassembled WGS sequence"/>
</dbReference>